<comment type="caution">
    <text evidence="2">The sequence shown here is derived from an EMBL/GenBank/DDBJ whole genome shotgun (WGS) entry which is preliminary data.</text>
</comment>
<dbReference type="AlphaFoldDB" id="A0A8J6H6R0"/>
<name>A0A8J6H6R0_TENMO</name>
<dbReference type="Proteomes" id="UP000719412">
    <property type="component" value="Unassembled WGS sequence"/>
</dbReference>
<sequence>MYVKKGGPPQIICSSPARQLPKLTHRMLKRGRAAAVPTSTPVALAPTAQKQRTICHEDVASRIMQKFHGSIRLQSDPAKDGVGTLRREQSRRRYSWGLTISARKQTKPTKNKWMRKISPPKRQIKIEKRKKEPMIGSEDGLGKMFAGTHRNDKRERRSRFSIGYLFIGVSVSRHLNGWWSKVSRNVAEGLPLPLRVKGQNRDPETPNKLHFPTKYAVWDGDFIGKSEMDPKRSVMVVSRRRENLRGKSEEEKKIADRNRFLQKDKSEKVTSENLSRKGNYSDYPAPDKQCGVTGSAENEINFKNNIHNVRDMEEHVLIARLSDGFYAYYICIARELLAATAAQITILLQFNLYHGKRRSNRQIMLTTDTYIRDENVTGRSVSCRNVGTFDPDPPIKFLHRRRCDNAIWGISSCEMIESIVLERAAAPPWGQLAWAAPDANIPIKKFKTTKREKKRFFELLRSWSVLIYGALQFVAAGSTALGDANKFQNDLQKVFSWTVYGRTGGNVKFEWAVTYRGVKDGIGWGPIRCLGNLVGIIRFKNGAVLEKLRRPRRRNSPSNILMTAHPSQSQSKELKREPDETRRRELERFSERSPKRSLPTSSVVVAPAGDGESDPTEKS</sequence>
<gene>
    <name evidence="2" type="ORF">GEV33_013873</name>
</gene>
<evidence type="ECO:0000313" key="2">
    <source>
        <dbReference type="EMBL" id="KAH0808916.1"/>
    </source>
</evidence>
<evidence type="ECO:0000313" key="3">
    <source>
        <dbReference type="Proteomes" id="UP000719412"/>
    </source>
</evidence>
<keyword evidence="3" id="KW-1185">Reference proteome</keyword>
<feature type="compositionally biased region" description="Basic and acidic residues" evidence="1">
    <location>
        <begin position="572"/>
        <end position="594"/>
    </location>
</feature>
<feature type="region of interest" description="Disordered" evidence="1">
    <location>
        <begin position="555"/>
        <end position="619"/>
    </location>
</feature>
<feature type="compositionally biased region" description="Basic and acidic residues" evidence="1">
    <location>
        <begin position="241"/>
        <end position="270"/>
    </location>
</feature>
<feature type="region of interest" description="Disordered" evidence="1">
    <location>
        <begin position="241"/>
        <end position="287"/>
    </location>
</feature>
<dbReference type="EMBL" id="JABDTM020028454">
    <property type="protein sequence ID" value="KAH0808916.1"/>
    <property type="molecule type" value="Genomic_DNA"/>
</dbReference>
<proteinExistence type="predicted"/>
<reference evidence="2" key="2">
    <citation type="submission" date="2021-08" db="EMBL/GenBank/DDBJ databases">
        <authorList>
            <person name="Eriksson T."/>
        </authorList>
    </citation>
    <scope>NUCLEOTIDE SEQUENCE</scope>
    <source>
        <strain evidence="2">Stoneville</strain>
        <tissue evidence="2">Whole head</tissue>
    </source>
</reference>
<evidence type="ECO:0000256" key="1">
    <source>
        <dbReference type="SAM" id="MobiDB-lite"/>
    </source>
</evidence>
<reference evidence="2" key="1">
    <citation type="journal article" date="2020" name="J Insects Food Feed">
        <title>The yellow mealworm (Tenebrio molitor) genome: a resource for the emerging insects as food and feed industry.</title>
        <authorList>
            <person name="Eriksson T."/>
            <person name="Andere A."/>
            <person name="Kelstrup H."/>
            <person name="Emery V."/>
            <person name="Picard C."/>
        </authorList>
    </citation>
    <scope>NUCLEOTIDE SEQUENCE</scope>
    <source>
        <strain evidence="2">Stoneville</strain>
        <tissue evidence="2">Whole head</tissue>
    </source>
</reference>
<protein>
    <submittedName>
        <fullName evidence="2">Uncharacterized protein</fullName>
    </submittedName>
</protein>
<feature type="region of interest" description="Disordered" evidence="1">
    <location>
        <begin position="129"/>
        <end position="152"/>
    </location>
</feature>
<accession>A0A8J6H6R0</accession>
<organism evidence="2 3">
    <name type="scientific">Tenebrio molitor</name>
    <name type="common">Yellow mealworm beetle</name>
    <dbReference type="NCBI Taxonomy" id="7067"/>
    <lineage>
        <taxon>Eukaryota</taxon>
        <taxon>Metazoa</taxon>
        <taxon>Ecdysozoa</taxon>
        <taxon>Arthropoda</taxon>
        <taxon>Hexapoda</taxon>
        <taxon>Insecta</taxon>
        <taxon>Pterygota</taxon>
        <taxon>Neoptera</taxon>
        <taxon>Endopterygota</taxon>
        <taxon>Coleoptera</taxon>
        <taxon>Polyphaga</taxon>
        <taxon>Cucujiformia</taxon>
        <taxon>Tenebrionidae</taxon>
        <taxon>Tenebrio</taxon>
    </lineage>
</organism>